<evidence type="ECO:0000256" key="1">
    <source>
        <dbReference type="SAM" id="MobiDB-lite"/>
    </source>
</evidence>
<proteinExistence type="predicted"/>
<evidence type="ECO:0000313" key="8">
    <source>
        <dbReference type="EMBL" id="COW92751.1"/>
    </source>
</evidence>
<evidence type="ECO:0000313" key="13">
    <source>
        <dbReference type="Proteomes" id="UP000048289"/>
    </source>
</evidence>
<evidence type="ECO:0000313" key="9">
    <source>
        <dbReference type="Proteomes" id="UP000038802"/>
    </source>
</evidence>
<dbReference type="EMBL" id="CFOE01000269">
    <property type="protein sequence ID" value="CFE39793.1"/>
    <property type="molecule type" value="Genomic_DNA"/>
</dbReference>
<protein>
    <submittedName>
        <fullName evidence="7">Uncharacterized protein</fullName>
    </submittedName>
</protein>
<dbReference type="Proteomes" id="UP000048289">
    <property type="component" value="Unassembled WGS sequence"/>
</dbReference>
<dbReference type="EMBL" id="CNFU01000470">
    <property type="protein sequence ID" value="CKR90072.1"/>
    <property type="molecule type" value="Genomic_DNA"/>
</dbReference>
<dbReference type="EMBL" id="CNFT01000357">
    <property type="protein sequence ID" value="CKR58181.1"/>
    <property type="molecule type" value="Genomic_DNA"/>
</dbReference>
<accession>A0A0U0R5B0</accession>
<reference evidence="7" key="1">
    <citation type="submission" date="2015-03" db="EMBL/GenBank/DDBJ databases">
        <authorList>
            <person name="Murphy D."/>
        </authorList>
    </citation>
    <scope>NUCLEOTIDE SEQUENCE [LARGE SCALE GENOMIC DNA]</scope>
    <source>
        <strain evidence="7">K00500041</strain>
    </source>
</reference>
<organism evidence="7 9">
    <name type="scientific">Mycobacterium tuberculosis</name>
    <dbReference type="NCBI Taxonomy" id="1773"/>
    <lineage>
        <taxon>Bacteria</taxon>
        <taxon>Bacillati</taxon>
        <taxon>Actinomycetota</taxon>
        <taxon>Actinomycetes</taxon>
        <taxon>Mycobacteriales</taxon>
        <taxon>Mycobacteriaceae</taxon>
        <taxon>Mycobacterium</taxon>
        <taxon>Mycobacterium tuberculosis complex</taxon>
    </lineage>
</organism>
<evidence type="ECO:0000313" key="15">
    <source>
        <dbReference type="Proteomes" id="UP000050164"/>
    </source>
</evidence>
<dbReference type="Proteomes" id="UP000045842">
    <property type="component" value="Unassembled WGS sequence"/>
</dbReference>
<evidence type="ECO:0000313" key="2">
    <source>
        <dbReference type="EMBL" id="CFE39793.1"/>
    </source>
</evidence>
<dbReference type="Proteomes" id="UP000049023">
    <property type="component" value="Unassembled WGS sequence"/>
</dbReference>
<reference evidence="9 10" key="2">
    <citation type="submission" date="2015-03" db="EMBL/GenBank/DDBJ databases">
        <authorList>
            <consortium name="Pathogen Informatics"/>
        </authorList>
    </citation>
    <scope>NUCLEOTIDE SEQUENCE [LARGE SCALE GENOMIC DNA]</scope>
    <source>
        <strain evidence="4 15">Bir 185</strain>
        <strain evidence="5 14">Bir 187</strain>
        <strain evidence="6 11">G09801536</strain>
        <strain evidence="2 13">G09901357</strain>
        <strain evidence="3 12">H09601792</strain>
        <strain evidence="9">K00500041</strain>
        <strain evidence="8 10">M09401471</strain>
    </source>
</reference>
<feature type="compositionally biased region" description="Polar residues" evidence="1">
    <location>
        <begin position="59"/>
        <end position="74"/>
    </location>
</feature>
<dbReference type="EMBL" id="CSAE01000354">
    <property type="protein sequence ID" value="COW15684.1"/>
    <property type="molecule type" value="Genomic_DNA"/>
</dbReference>
<sequence length="201" mass="21328">MSNSPLAPSGPANLGATPSSAGESTAGRSWMLASRQGRENVRFPRPIRPRTARVKSSRHSSAFQAGWNPQRSRRSVTSINGALCRSSSSANEVTRRSTGEPIGTMGRPSAAAMRRNVNSPGAARLTGPLSITVSSSARTNSRCASSEWTTCTTRSAYPAGNTGRANSRCTQLSTFRPKMSAQRTATHSRPQSASICSTRGW</sequence>
<dbReference type="Proteomes" id="UP000044938">
    <property type="component" value="Unassembled WGS sequence"/>
</dbReference>
<evidence type="ECO:0000313" key="10">
    <source>
        <dbReference type="Proteomes" id="UP000044938"/>
    </source>
</evidence>
<evidence type="ECO:0000313" key="14">
    <source>
        <dbReference type="Proteomes" id="UP000049023"/>
    </source>
</evidence>
<evidence type="ECO:0000313" key="11">
    <source>
        <dbReference type="Proteomes" id="UP000045842"/>
    </source>
</evidence>
<name>A0A0U0R5B0_MYCTX</name>
<evidence type="ECO:0000313" key="4">
    <source>
        <dbReference type="EMBL" id="CKR58181.1"/>
    </source>
</evidence>
<dbReference type="EMBL" id="CSAJ01000591">
    <property type="protein sequence ID" value="COW92751.1"/>
    <property type="molecule type" value="Genomic_DNA"/>
</dbReference>
<evidence type="ECO:0000313" key="3">
    <source>
        <dbReference type="EMBL" id="CFE52420.1"/>
    </source>
</evidence>
<evidence type="ECO:0000313" key="12">
    <source>
        <dbReference type="Proteomes" id="UP000046947"/>
    </source>
</evidence>
<dbReference type="Proteomes" id="UP000046947">
    <property type="component" value="Unassembled WGS sequence"/>
</dbReference>
<evidence type="ECO:0000313" key="7">
    <source>
        <dbReference type="EMBL" id="COW15684.1"/>
    </source>
</evidence>
<feature type="compositionally biased region" description="Basic residues" evidence="1">
    <location>
        <begin position="45"/>
        <end position="58"/>
    </location>
</feature>
<feature type="region of interest" description="Disordered" evidence="1">
    <location>
        <begin position="87"/>
        <end position="110"/>
    </location>
</feature>
<feature type="compositionally biased region" description="Polar residues" evidence="1">
    <location>
        <begin position="16"/>
        <end position="27"/>
    </location>
</feature>
<dbReference type="Proteomes" id="UP000050164">
    <property type="component" value="Unassembled WGS sequence"/>
</dbReference>
<feature type="region of interest" description="Disordered" evidence="1">
    <location>
        <begin position="1"/>
        <end position="74"/>
    </location>
</feature>
<dbReference type="EMBL" id="CFOH01000319">
    <property type="protein sequence ID" value="CFE52420.1"/>
    <property type="molecule type" value="Genomic_DNA"/>
</dbReference>
<gene>
    <name evidence="6" type="ORF">ERS007679_01651</name>
    <name evidence="2" type="ORF">ERS007681_02181</name>
    <name evidence="3" type="ORF">ERS007688_02094</name>
    <name evidence="7" type="ORF">ERS007703_02909</name>
    <name evidence="8" type="ORF">ERS007720_03571</name>
    <name evidence="4" type="ORF">ERS027659_01772</name>
    <name evidence="5" type="ORF">ERS027661_02297</name>
</gene>
<evidence type="ECO:0000313" key="5">
    <source>
        <dbReference type="EMBL" id="CKR90072.1"/>
    </source>
</evidence>
<dbReference type="AlphaFoldDB" id="A0A0U0R5B0"/>
<dbReference type="Proteomes" id="UP000038802">
    <property type="component" value="Unassembled WGS sequence"/>
</dbReference>
<dbReference type="EMBL" id="CSAD01000186">
    <property type="protein sequence ID" value="COV34543.1"/>
    <property type="molecule type" value="Genomic_DNA"/>
</dbReference>
<feature type="region of interest" description="Disordered" evidence="1">
    <location>
        <begin position="181"/>
        <end position="201"/>
    </location>
</feature>
<evidence type="ECO:0000313" key="6">
    <source>
        <dbReference type="EMBL" id="COV34543.1"/>
    </source>
</evidence>